<evidence type="ECO:0000313" key="1">
    <source>
        <dbReference type="EMBL" id="CAI2381066.1"/>
    </source>
</evidence>
<evidence type="ECO:0000313" key="2">
    <source>
        <dbReference type="Proteomes" id="UP001295684"/>
    </source>
</evidence>
<organism evidence="1 2">
    <name type="scientific">Euplotes crassus</name>
    <dbReference type="NCBI Taxonomy" id="5936"/>
    <lineage>
        <taxon>Eukaryota</taxon>
        <taxon>Sar</taxon>
        <taxon>Alveolata</taxon>
        <taxon>Ciliophora</taxon>
        <taxon>Intramacronucleata</taxon>
        <taxon>Spirotrichea</taxon>
        <taxon>Hypotrichia</taxon>
        <taxon>Euplotida</taxon>
        <taxon>Euplotidae</taxon>
        <taxon>Moneuplotes</taxon>
    </lineage>
</organism>
<sequence>MEADKTIKLTGLEKAIEESWGNGKVPFFYDTQGSASVFFSYKARLCELHKHQIGRITGAKTLEEIKEDVRLSFYYAMKNGENLVLFMDKLNFDFDEIFDEEYLPKEIFEPTEIVKEEVYKKVVREEEDVDSFGNKGLFEMRDTFKVAVLSTRNPEDEENAEIAEKFPSDKFDFIKIE</sequence>
<dbReference type="EMBL" id="CAMPGE010023092">
    <property type="protein sequence ID" value="CAI2381066.1"/>
    <property type="molecule type" value="Genomic_DNA"/>
</dbReference>
<proteinExistence type="predicted"/>
<protein>
    <submittedName>
        <fullName evidence="1">Uncharacterized protein</fullName>
    </submittedName>
</protein>
<name>A0AAD2D680_EUPCR</name>
<keyword evidence="2" id="KW-1185">Reference proteome</keyword>
<gene>
    <name evidence="1" type="ORF">ECRASSUSDP1_LOCUS22512</name>
</gene>
<reference evidence="1" key="1">
    <citation type="submission" date="2023-07" db="EMBL/GenBank/DDBJ databases">
        <authorList>
            <consortium name="AG Swart"/>
            <person name="Singh M."/>
            <person name="Singh A."/>
            <person name="Seah K."/>
            <person name="Emmerich C."/>
        </authorList>
    </citation>
    <scope>NUCLEOTIDE SEQUENCE</scope>
    <source>
        <strain evidence="1">DP1</strain>
    </source>
</reference>
<dbReference type="AlphaFoldDB" id="A0AAD2D680"/>
<comment type="caution">
    <text evidence="1">The sequence shown here is derived from an EMBL/GenBank/DDBJ whole genome shotgun (WGS) entry which is preliminary data.</text>
</comment>
<dbReference type="Proteomes" id="UP001295684">
    <property type="component" value="Unassembled WGS sequence"/>
</dbReference>
<accession>A0AAD2D680</accession>